<gene>
    <name evidence="4" type="ORF">BCS90_16605</name>
</gene>
<dbReference type="GO" id="GO:0016787">
    <property type="term" value="F:hydrolase activity"/>
    <property type="evidence" value="ECO:0007669"/>
    <property type="project" value="UniProtKB-KW"/>
</dbReference>
<reference evidence="4" key="1">
    <citation type="submission" date="2016-07" db="EMBL/GenBank/DDBJ databases">
        <authorList>
            <person name="Kauffman K."/>
            <person name="Arevalo P."/>
            <person name="Polz M.F."/>
        </authorList>
    </citation>
    <scope>NUCLEOTIDE SEQUENCE</scope>
    <source>
        <strain evidence="4">10N.222.46.E12</strain>
    </source>
</reference>
<accession>A0A7Z1MIV6</accession>
<organism evidence="4">
    <name type="scientific">Vibrio cyclitrophicus</name>
    <dbReference type="NCBI Taxonomy" id="47951"/>
    <lineage>
        <taxon>Bacteria</taxon>
        <taxon>Pseudomonadati</taxon>
        <taxon>Pseudomonadota</taxon>
        <taxon>Gammaproteobacteria</taxon>
        <taxon>Vibrionales</taxon>
        <taxon>Vibrionaceae</taxon>
        <taxon>Vibrio</taxon>
    </lineage>
</organism>
<comment type="caution">
    <text evidence="4">The sequence shown here is derived from an EMBL/GenBank/DDBJ whole genome shotgun (WGS) entry which is preliminary data.</text>
</comment>
<dbReference type="PANTHER" id="PTHR21015">
    <property type="entry name" value="UDP-N-ACETYLGLUCOSAMINE--N-ACETYLMURAMYL-(PENTAPEPTIDE) PYROPHOSPHORYL-UNDECAPRENOL N-ACETYLGLUCOSAMINE TRANSFERASE 1"/>
    <property type="match status" value="1"/>
</dbReference>
<dbReference type="PROSITE" id="PS51186">
    <property type="entry name" value="GNAT"/>
    <property type="match status" value="1"/>
</dbReference>
<dbReference type="InterPro" id="IPR007235">
    <property type="entry name" value="Glyco_trans_28_C"/>
</dbReference>
<dbReference type="Gene3D" id="3.40.50.2000">
    <property type="entry name" value="Glycogen Phosphorylase B"/>
    <property type="match status" value="1"/>
</dbReference>
<dbReference type="GO" id="GO:0016747">
    <property type="term" value="F:acyltransferase activity, transferring groups other than amino-acyl groups"/>
    <property type="evidence" value="ECO:0007669"/>
    <property type="project" value="InterPro"/>
</dbReference>
<protein>
    <submittedName>
        <fullName evidence="4">UDP-2,4-diacetamido-2,4, 6-trideoxy-beta-L-altropyranose hydrolase</fullName>
    </submittedName>
</protein>
<dbReference type="Gene3D" id="3.40.630.30">
    <property type="match status" value="1"/>
</dbReference>
<dbReference type="Gene3D" id="3.40.50.11190">
    <property type="match status" value="1"/>
</dbReference>
<dbReference type="InterPro" id="IPR000182">
    <property type="entry name" value="GNAT_dom"/>
</dbReference>
<dbReference type="AlphaFoldDB" id="A0A7Z1MIV6"/>
<reference evidence="4" key="2">
    <citation type="journal article" date="2018" name="Nature">
        <title>A major lineage of non-tailed dsDNA viruses as unrecognized killers of marine bacteria.</title>
        <authorList>
            <person name="Kauffman K.M."/>
            <person name="Hussain F.A."/>
            <person name="Yang J."/>
            <person name="Arevalo P."/>
            <person name="Brown J.M."/>
            <person name="Chang W.K."/>
            <person name="VanInsberghe D."/>
            <person name="Elsherbini J."/>
            <person name="Sharma R.S."/>
            <person name="Cutler M.B."/>
            <person name="Kelly L."/>
            <person name="Polz M.F."/>
        </authorList>
    </citation>
    <scope>NUCLEOTIDE SEQUENCE</scope>
    <source>
        <strain evidence="4">10N.222.46.E12</strain>
    </source>
</reference>
<dbReference type="InterPro" id="IPR020023">
    <property type="entry name" value="PseG"/>
</dbReference>
<evidence type="ECO:0000259" key="3">
    <source>
        <dbReference type="PROSITE" id="PS51186"/>
    </source>
</evidence>
<dbReference type="SUPFAM" id="SSF53756">
    <property type="entry name" value="UDP-Glycosyltransferase/glycogen phosphorylase"/>
    <property type="match status" value="1"/>
</dbReference>
<evidence type="ECO:0000313" key="4">
    <source>
        <dbReference type="EMBL" id="PMP29478.1"/>
    </source>
</evidence>
<name>A0A7Z1MIV6_9VIBR</name>
<dbReference type="Pfam" id="PF13302">
    <property type="entry name" value="Acetyltransf_3"/>
    <property type="match status" value="1"/>
</dbReference>
<dbReference type="GO" id="GO:0016758">
    <property type="term" value="F:hexosyltransferase activity"/>
    <property type="evidence" value="ECO:0007669"/>
    <property type="project" value="InterPro"/>
</dbReference>
<proteinExistence type="predicted"/>
<dbReference type="EMBL" id="MDBS01000026">
    <property type="protein sequence ID" value="PMP29478.1"/>
    <property type="molecule type" value="Genomic_DNA"/>
</dbReference>
<sequence>MKIVFRADSSIHIGSGHIMRCLVLASMLKEHGHHVSFACRPQQGDLLDFVRNKGFEVKELIVPSEWSTPKSSADYEAWLQVPWKVDVDSFVSIFASVDLVVVDHYGINAEWEERCKTQLQCKVFAIDDLLRPHNADMILDQTLSRTPSEYDSPELETTVLTGCDFALLNPNFVKYRQQAIQSSLHKSKPRVLVSMGGIDQPNATLQVLHELLAISDDRPLVTVLLSPKAPNYGSVKEFCSENDDWVRHLDFVDNMAELMLQHDIAIGAPGTTSWERACLGLPNIIVPLADNQKMVTEQLVKVNAAIQVNLSDIGNNLRSAYQTVLSEWASFHSANLNLCDGLGVFRVTQCINSLFDEQQNSILLRPATHTNIRQVYDWQILPETRKYALTPDVPKLEDHKNWMKAKLDVTSDYFYMIESLSTGTNIGVVRLDKQANDEYLISIFIQPECFGKGYAKQALTNVDLLHPDITIHATVMEANSASQYLFRSANYDQTSTSSFIRYPLI</sequence>
<dbReference type="NCBIfam" id="TIGR03590">
    <property type="entry name" value="PseG"/>
    <property type="match status" value="1"/>
</dbReference>
<feature type="active site" description="Proton acceptor" evidence="1">
    <location>
        <position position="17"/>
    </location>
</feature>
<dbReference type="SUPFAM" id="SSF55729">
    <property type="entry name" value="Acyl-CoA N-acyltransferases (Nat)"/>
    <property type="match status" value="1"/>
</dbReference>
<dbReference type="RefSeq" id="WP_102270374.1">
    <property type="nucleotide sequence ID" value="NZ_CP170589.1"/>
</dbReference>
<dbReference type="Pfam" id="PF04101">
    <property type="entry name" value="Glyco_tran_28_C"/>
    <property type="match status" value="1"/>
</dbReference>
<feature type="domain" description="N-acetyltransferase" evidence="3">
    <location>
        <begin position="362"/>
        <end position="505"/>
    </location>
</feature>
<keyword evidence="4" id="KW-0378">Hydrolase</keyword>
<evidence type="ECO:0000256" key="2">
    <source>
        <dbReference type="PIRSR" id="PIRSR620023-2"/>
    </source>
</evidence>
<feature type="binding site" evidence="2">
    <location>
        <position position="275"/>
    </location>
    <ligand>
        <name>substrate</name>
    </ligand>
</feature>
<dbReference type="PANTHER" id="PTHR21015:SF22">
    <property type="entry name" value="GLYCOSYLTRANSFERASE"/>
    <property type="match status" value="1"/>
</dbReference>
<evidence type="ECO:0000256" key="1">
    <source>
        <dbReference type="PIRSR" id="PIRSR620023-1"/>
    </source>
</evidence>
<dbReference type="InterPro" id="IPR016181">
    <property type="entry name" value="Acyl_CoA_acyltransferase"/>
</dbReference>